<dbReference type="AlphaFoldDB" id="A0A9W8LEX9"/>
<keyword evidence="1" id="KW-0812">Transmembrane</keyword>
<dbReference type="Proteomes" id="UP001140217">
    <property type="component" value="Unassembled WGS sequence"/>
</dbReference>
<keyword evidence="1" id="KW-1133">Transmembrane helix</keyword>
<protein>
    <recommendedName>
        <fullName evidence="4">NADH dehydrogenase [ubiquinone] 1 beta subcomplex subunit 4</fullName>
    </recommendedName>
</protein>
<sequence length="75" mass="8722">MGENLLKDPAIEEWVWMRQNTHRYFKINRRTAPTLIGMCLVVPAITFYFGYATQGLTELGPKTKKAWAEAYAERK</sequence>
<evidence type="ECO:0008006" key="4">
    <source>
        <dbReference type="Google" id="ProtNLM"/>
    </source>
</evidence>
<evidence type="ECO:0000313" key="3">
    <source>
        <dbReference type="Proteomes" id="UP001140217"/>
    </source>
</evidence>
<comment type="caution">
    <text evidence="2">The sequence shown here is derived from an EMBL/GenBank/DDBJ whole genome shotgun (WGS) entry which is preliminary data.</text>
</comment>
<dbReference type="OrthoDB" id="15108at2759"/>
<evidence type="ECO:0000256" key="1">
    <source>
        <dbReference type="SAM" id="Phobius"/>
    </source>
</evidence>
<gene>
    <name evidence="2" type="ORF">H4R18_005868</name>
</gene>
<keyword evidence="3" id="KW-1185">Reference proteome</keyword>
<evidence type="ECO:0000313" key="2">
    <source>
        <dbReference type="EMBL" id="KAJ2776073.1"/>
    </source>
</evidence>
<feature type="transmembrane region" description="Helical" evidence="1">
    <location>
        <begin position="32"/>
        <end position="51"/>
    </location>
</feature>
<accession>A0A9W8LEX9</accession>
<reference evidence="2" key="1">
    <citation type="submission" date="2022-07" db="EMBL/GenBank/DDBJ databases">
        <title>Phylogenomic reconstructions and comparative analyses of Kickxellomycotina fungi.</title>
        <authorList>
            <person name="Reynolds N.K."/>
            <person name="Stajich J.E."/>
            <person name="Barry K."/>
            <person name="Grigoriev I.V."/>
            <person name="Crous P."/>
            <person name="Smith M.E."/>
        </authorList>
    </citation>
    <scope>NUCLEOTIDE SEQUENCE</scope>
    <source>
        <strain evidence="2">NBRC 105414</strain>
    </source>
</reference>
<keyword evidence="1" id="KW-0472">Membrane</keyword>
<name>A0A9W8LEX9_9FUNG</name>
<dbReference type="EMBL" id="JANBUL010000400">
    <property type="protein sequence ID" value="KAJ2776073.1"/>
    <property type="molecule type" value="Genomic_DNA"/>
</dbReference>
<organism evidence="2 3">
    <name type="scientific">Coemansia javaensis</name>
    <dbReference type="NCBI Taxonomy" id="2761396"/>
    <lineage>
        <taxon>Eukaryota</taxon>
        <taxon>Fungi</taxon>
        <taxon>Fungi incertae sedis</taxon>
        <taxon>Zoopagomycota</taxon>
        <taxon>Kickxellomycotina</taxon>
        <taxon>Kickxellomycetes</taxon>
        <taxon>Kickxellales</taxon>
        <taxon>Kickxellaceae</taxon>
        <taxon>Coemansia</taxon>
    </lineage>
</organism>
<proteinExistence type="predicted"/>